<dbReference type="PRINTS" id="PR00032">
    <property type="entry name" value="HTHARAC"/>
</dbReference>
<dbReference type="Proteomes" id="UP000824193">
    <property type="component" value="Unassembled WGS sequence"/>
</dbReference>
<reference evidence="5" key="2">
    <citation type="submission" date="2021-04" db="EMBL/GenBank/DDBJ databases">
        <authorList>
            <person name="Gilroy R."/>
        </authorList>
    </citation>
    <scope>NUCLEOTIDE SEQUENCE</scope>
    <source>
        <strain evidence="5">2239</strain>
    </source>
</reference>
<keyword evidence="1" id="KW-0805">Transcription regulation</keyword>
<dbReference type="EMBL" id="DXFW01000024">
    <property type="protein sequence ID" value="HIX06153.1"/>
    <property type="molecule type" value="Genomic_DNA"/>
</dbReference>
<dbReference type="PANTHER" id="PTHR43280">
    <property type="entry name" value="ARAC-FAMILY TRANSCRIPTIONAL REGULATOR"/>
    <property type="match status" value="1"/>
</dbReference>
<sequence length="416" mass="46688">MEKSFDLTLARECAAAFAASTGLGCIVSDKRGETLAEYGYGCSACRICRLAGRPASQCVRAQNYSMAEAERFGGRYIYYCPMGLTCFVSPILGELDSSARITAGPFLMVEKEDFIDCELMALEEETRARVIAELENVRVIPTATVNQMSTLLFMAVGFMNKVSASERMRQVQSADAIQGQISSYILQLKQEEQPPPYPFGVERAFLRSIRRAEKEQARQLMNELLGHILLATGQQLETVKSRVCELLALTGRAAVEAGAESGATLRLCHEGRLRIERAGDIEAMCFALSDAVNRLMDSVFRYADMRHAHAIHLCMQYIETHYYEKVTLEQLAERVFLSPAYLSRVFKEETGTAFNDHLNAVRIAKARQLLLHEDLRVTDVASAVGFDDQSYFTKVFRRFTGMTPLRYRARYTQGTE</sequence>
<accession>A0A9D1V552</accession>
<evidence type="ECO:0000313" key="5">
    <source>
        <dbReference type="EMBL" id="HIX06153.1"/>
    </source>
</evidence>
<dbReference type="PANTHER" id="PTHR43280:SF2">
    <property type="entry name" value="HTH-TYPE TRANSCRIPTIONAL REGULATOR EXSA"/>
    <property type="match status" value="1"/>
</dbReference>
<proteinExistence type="predicted"/>
<dbReference type="InterPro" id="IPR018060">
    <property type="entry name" value="HTH_AraC"/>
</dbReference>
<evidence type="ECO:0000256" key="1">
    <source>
        <dbReference type="ARBA" id="ARBA00023015"/>
    </source>
</evidence>
<dbReference type="AlphaFoldDB" id="A0A9D1V552"/>
<dbReference type="InterPro" id="IPR018062">
    <property type="entry name" value="HTH_AraC-typ_CS"/>
</dbReference>
<protein>
    <submittedName>
        <fullName evidence="5">Helix-turn-helix domain-containing protein</fullName>
    </submittedName>
</protein>
<reference evidence="5" key="1">
    <citation type="journal article" date="2021" name="PeerJ">
        <title>Extensive microbial diversity within the chicken gut microbiome revealed by metagenomics and culture.</title>
        <authorList>
            <person name="Gilroy R."/>
            <person name="Ravi A."/>
            <person name="Getino M."/>
            <person name="Pursley I."/>
            <person name="Horton D.L."/>
            <person name="Alikhan N.F."/>
            <person name="Baker D."/>
            <person name="Gharbi K."/>
            <person name="Hall N."/>
            <person name="Watson M."/>
            <person name="Adriaenssens E.M."/>
            <person name="Foster-Nyarko E."/>
            <person name="Jarju S."/>
            <person name="Secka A."/>
            <person name="Antonio M."/>
            <person name="Oren A."/>
            <person name="Chaudhuri R.R."/>
            <person name="La Ragione R."/>
            <person name="Hildebrand F."/>
            <person name="Pallen M.J."/>
        </authorList>
    </citation>
    <scope>NUCLEOTIDE SEQUENCE</scope>
    <source>
        <strain evidence="5">2239</strain>
    </source>
</reference>
<dbReference type="Pfam" id="PF12833">
    <property type="entry name" value="HTH_18"/>
    <property type="match status" value="1"/>
</dbReference>
<dbReference type="SUPFAM" id="SSF46689">
    <property type="entry name" value="Homeodomain-like"/>
    <property type="match status" value="2"/>
</dbReference>
<dbReference type="PROSITE" id="PS01124">
    <property type="entry name" value="HTH_ARAC_FAMILY_2"/>
    <property type="match status" value="1"/>
</dbReference>
<dbReference type="Pfam" id="PF10114">
    <property type="entry name" value="PocR"/>
    <property type="match status" value="1"/>
</dbReference>
<dbReference type="InterPro" id="IPR009057">
    <property type="entry name" value="Homeodomain-like_sf"/>
</dbReference>
<name>A0A9D1V552_9FIRM</name>
<feature type="domain" description="HTH araC/xylS-type" evidence="4">
    <location>
        <begin position="312"/>
        <end position="410"/>
    </location>
</feature>
<evidence type="ECO:0000259" key="4">
    <source>
        <dbReference type="PROSITE" id="PS01124"/>
    </source>
</evidence>
<organism evidence="5 6">
    <name type="scientific">Candidatus Allofournierella pullicola</name>
    <dbReference type="NCBI Taxonomy" id="2838596"/>
    <lineage>
        <taxon>Bacteria</taxon>
        <taxon>Bacillati</taxon>
        <taxon>Bacillota</taxon>
        <taxon>Clostridia</taxon>
        <taxon>Eubacteriales</taxon>
        <taxon>Oscillospiraceae</taxon>
        <taxon>Allofournierella</taxon>
    </lineage>
</organism>
<dbReference type="PROSITE" id="PS51257">
    <property type="entry name" value="PROKAR_LIPOPROTEIN"/>
    <property type="match status" value="1"/>
</dbReference>
<evidence type="ECO:0000256" key="2">
    <source>
        <dbReference type="ARBA" id="ARBA00023125"/>
    </source>
</evidence>
<evidence type="ECO:0000313" key="6">
    <source>
        <dbReference type="Proteomes" id="UP000824193"/>
    </source>
</evidence>
<keyword evidence="3" id="KW-0804">Transcription</keyword>
<comment type="caution">
    <text evidence="5">The sequence shown here is derived from an EMBL/GenBank/DDBJ whole genome shotgun (WGS) entry which is preliminary data.</text>
</comment>
<dbReference type="Gene3D" id="1.10.10.60">
    <property type="entry name" value="Homeodomain-like"/>
    <property type="match status" value="2"/>
</dbReference>
<keyword evidence="2" id="KW-0238">DNA-binding</keyword>
<dbReference type="GO" id="GO:0043565">
    <property type="term" value="F:sequence-specific DNA binding"/>
    <property type="evidence" value="ECO:0007669"/>
    <property type="project" value="InterPro"/>
</dbReference>
<dbReference type="PROSITE" id="PS00041">
    <property type="entry name" value="HTH_ARAC_FAMILY_1"/>
    <property type="match status" value="1"/>
</dbReference>
<gene>
    <name evidence="5" type="ORF">H9865_08665</name>
</gene>
<dbReference type="GO" id="GO:0003700">
    <property type="term" value="F:DNA-binding transcription factor activity"/>
    <property type="evidence" value="ECO:0007669"/>
    <property type="project" value="InterPro"/>
</dbReference>
<dbReference type="SMART" id="SM00342">
    <property type="entry name" value="HTH_ARAC"/>
    <property type="match status" value="1"/>
</dbReference>
<dbReference type="InterPro" id="IPR018771">
    <property type="entry name" value="PocR_dom"/>
</dbReference>
<evidence type="ECO:0000256" key="3">
    <source>
        <dbReference type="ARBA" id="ARBA00023163"/>
    </source>
</evidence>
<dbReference type="InterPro" id="IPR020449">
    <property type="entry name" value="Tscrpt_reg_AraC-type_HTH"/>
</dbReference>